<dbReference type="Pfam" id="PF00512">
    <property type="entry name" value="HisKA"/>
    <property type="match status" value="1"/>
</dbReference>
<dbReference type="GO" id="GO:0000155">
    <property type="term" value="F:phosphorelay sensor kinase activity"/>
    <property type="evidence" value="ECO:0007669"/>
    <property type="project" value="InterPro"/>
</dbReference>
<dbReference type="STRING" id="1073327.SAMN04488108_1491"/>
<keyword evidence="6" id="KW-0418">Kinase</keyword>
<keyword evidence="7" id="KW-1185">Reference proteome</keyword>
<dbReference type="PANTHER" id="PTHR43065">
    <property type="entry name" value="SENSOR HISTIDINE KINASE"/>
    <property type="match status" value="1"/>
</dbReference>
<protein>
    <recommendedName>
        <fullName evidence="2">histidine kinase</fullName>
        <ecNumber evidence="2">2.7.13.3</ecNumber>
    </recommendedName>
</protein>
<accession>A0A1M7Z9Q3</accession>
<sequence length="457" mass="51021">MLRKITEYFIPAKKKESGDELRSERIFIAVLLISSISNFLGINLAVEIDAKLNGQLLFVNGIINLIILFAYRQGLAKNIAAGLFLTQFAISFPLQAWLQGGLSSPATAAFFLLPSVAMLIQGKRASIFWVIVSAFLMLGILILENTIGVPEPQYNTEKEQVFFFSSILGTNITIFLILLVYELGKSKALKNIQEKNVALINTQEQLIQAEKMASLGELTAGIAHEIQNPLNFVNNFSEVSEELLEEIQEEISKGNFEEVKAITDDLKQNLSKINHHGKRAGAIVKGMLEHSRKSDGIREPININELAEECIRLSFHGFKAKEKYSKVEYTIDFEKGLPHIEVIPQDINRVLINVFNNAFYAVHDRSKTTEDLFRPHVKVATKSTSNGIMISVHDNGVGIPEHIKDKIFQPFFTTKPTGQGTGLGLSLSYDIIKAHGGKIEIKSDPNQGTEFVIYFFH</sequence>
<feature type="transmembrane region" description="Helical" evidence="4">
    <location>
        <begin position="78"/>
        <end position="96"/>
    </location>
</feature>
<evidence type="ECO:0000256" key="3">
    <source>
        <dbReference type="ARBA" id="ARBA00022553"/>
    </source>
</evidence>
<dbReference type="SMART" id="SM00387">
    <property type="entry name" value="HATPase_c"/>
    <property type="match status" value="1"/>
</dbReference>
<feature type="transmembrane region" description="Helical" evidence="4">
    <location>
        <begin position="52"/>
        <end position="71"/>
    </location>
</feature>
<dbReference type="Pfam" id="PF02518">
    <property type="entry name" value="HATPase_c"/>
    <property type="match status" value="1"/>
</dbReference>
<evidence type="ECO:0000256" key="2">
    <source>
        <dbReference type="ARBA" id="ARBA00012438"/>
    </source>
</evidence>
<keyword evidence="3" id="KW-0597">Phosphoprotein</keyword>
<feature type="transmembrane region" description="Helical" evidence="4">
    <location>
        <begin position="161"/>
        <end position="181"/>
    </location>
</feature>
<keyword evidence="4" id="KW-0812">Transmembrane</keyword>
<dbReference type="RefSeq" id="WP_073571153.1">
    <property type="nucleotide sequence ID" value="NZ_FRXN01000002.1"/>
</dbReference>
<proteinExistence type="predicted"/>
<dbReference type="EC" id="2.7.13.3" evidence="2"/>
<keyword evidence="6" id="KW-0808">Transferase</keyword>
<dbReference type="Proteomes" id="UP000184609">
    <property type="component" value="Unassembled WGS sequence"/>
</dbReference>
<evidence type="ECO:0000259" key="5">
    <source>
        <dbReference type="PROSITE" id="PS50109"/>
    </source>
</evidence>
<keyword evidence="4" id="KW-0472">Membrane</keyword>
<feature type="transmembrane region" description="Helical" evidence="4">
    <location>
        <begin position="127"/>
        <end position="149"/>
    </location>
</feature>
<dbReference type="PANTHER" id="PTHR43065:SF42">
    <property type="entry name" value="TWO-COMPONENT SENSOR PPRA"/>
    <property type="match status" value="1"/>
</dbReference>
<dbReference type="SUPFAM" id="SSF55874">
    <property type="entry name" value="ATPase domain of HSP90 chaperone/DNA topoisomerase II/histidine kinase"/>
    <property type="match status" value="1"/>
</dbReference>
<gene>
    <name evidence="6" type="ORF">SAMN04488108_1491</name>
</gene>
<dbReference type="PRINTS" id="PR00344">
    <property type="entry name" value="BCTRLSENSOR"/>
</dbReference>
<dbReference type="InterPro" id="IPR036097">
    <property type="entry name" value="HisK_dim/P_sf"/>
</dbReference>
<evidence type="ECO:0000256" key="4">
    <source>
        <dbReference type="SAM" id="Phobius"/>
    </source>
</evidence>
<reference evidence="7" key="1">
    <citation type="submission" date="2016-12" db="EMBL/GenBank/DDBJ databases">
        <authorList>
            <person name="Varghese N."/>
            <person name="Submissions S."/>
        </authorList>
    </citation>
    <scope>NUCLEOTIDE SEQUENCE [LARGE SCALE GENOMIC DNA]</scope>
    <source>
        <strain evidence="7">DSM 25035</strain>
    </source>
</reference>
<evidence type="ECO:0000313" key="7">
    <source>
        <dbReference type="Proteomes" id="UP000184609"/>
    </source>
</evidence>
<dbReference type="AlphaFoldDB" id="A0A1M7Z9Q3"/>
<dbReference type="InterPro" id="IPR005467">
    <property type="entry name" value="His_kinase_dom"/>
</dbReference>
<dbReference type="PROSITE" id="PS50109">
    <property type="entry name" value="HIS_KIN"/>
    <property type="match status" value="1"/>
</dbReference>
<keyword evidence="4" id="KW-1133">Transmembrane helix</keyword>
<dbReference type="InterPro" id="IPR004358">
    <property type="entry name" value="Sig_transdc_His_kin-like_C"/>
</dbReference>
<evidence type="ECO:0000313" key="6">
    <source>
        <dbReference type="EMBL" id="SHO61663.1"/>
    </source>
</evidence>
<dbReference type="Gene3D" id="1.10.287.130">
    <property type="match status" value="1"/>
</dbReference>
<dbReference type="SMART" id="SM00388">
    <property type="entry name" value="HisKA"/>
    <property type="match status" value="1"/>
</dbReference>
<dbReference type="InterPro" id="IPR003594">
    <property type="entry name" value="HATPase_dom"/>
</dbReference>
<dbReference type="OrthoDB" id="9806995at2"/>
<dbReference type="EMBL" id="FRXN01000002">
    <property type="protein sequence ID" value="SHO61663.1"/>
    <property type="molecule type" value="Genomic_DNA"/>
</dbReference>
<feature type="domain" description="Histidine kinase" evidence="5">
    <location>
        <begin position="221"/>
        <end position="457"/>
    </location>
</feature>
<organism evidence="6 7">
    <name type="scientific">Algoriphagus zhangzhouensis</name>
    <dbReference type="NCBI Taxonomy" id="1073327"/>
    <lineage>
        <taxon>Bacteria</taxon>
        <taxon>Pseudomonadati</taxon>
        <taxon>Bacteroidota</taxon>
        <taxon>Cytophagia</taxon>
        <taxon>Cytophagales</taxon>
        <taxon>Cyclobacteriaceae</taxon>
        <taxon>Algoriphagus</taxon>
    </lineage>
</organism>
<feature type="transmembrane region" description="Helical" evidence="4">
    <location>
        <begin position="26"/>
        <end position="46"/>
    </location>
</feature>
<dbReference type="SUPFAM" id="SSF47384">
    <property type="entry name" value="Homodimeric domain of signal transducing histidine kinase"/>
    <property type="match status" value="1"/>
</dbReference>
<dbReference type="InterPro" id="IPR003661">
    <property type="entry name" value="HisK_dim/P_dom"/>
</dbReference>
<dbReference type="Gene3D" id="3.30.565.10">
    <property type="entry name" value="Histidine kinase-like ATPase, C-terminal domain"/>
    <property type="match status" value="1"/>
</dbReference>
<dbReference type="CDD" id="cd00082">
    <property type="entry name" value="HisKA"/>
    <property type="match status" value="1"/>
</dbReference>
<name>A0A1M7Z9Q3_9BACT</name>
<comment type="catalytic activity">
    <reaction evidence="1">
        <text>ATP + protein L-histidine = ADP + protein N-phospho-L-histidine.</text>
        <dbReference type="EC" id="2.7.13.3"/>
    </reaction>
</comment>
<dbReference type="InterPro" id="IPR036890">
    <property type="entry name" value="HATPase_C_sf"/>
</dbReference>
<evidence type="ECO:0000256" key="1">
    <source>
        <dbReference type="ARBA" id="ARBA00000085"/>
    </source>
</evidence>